<proteinExistence type="predicted"/>
<organism evidence="2 3">
    <name type="scientific">Asanoa iriomotensis</name>
    <dbReference type="NCBI Taxonomy" id="234613"/>
    <lineage>
        <taxon>Bacteria</taxon>
        <taxon>Bacillati</taxon>
        <taxon>Actinomycetota</taxon>
        <taxon>Actinomycetes</taxon>
        <taxon>Micromonosporales</taxon>
        <taxon>Micromonosporaceae</taxon>
        <taxon>Asanoa</taxon>
    </lineage>
</organism>
<dbReference type="EMBL" id="BONC01000012">
    <property type="protein sequence ID" value="GIF56181.1"/>
    <property type="molecule type" value="Genomic_DNA"/>
</dbReference>
<feature type="chain" id="PRO_5045591161" description="Outer membrane repeat protein" evidence="1">
    <location>
        <begin position="25"/>
        <end position="348"/>
    </location>
</feature>
<name>A0ABQ4C074_9ACTN</name>
<comment type="caution">
    <text evidence="2">The sequence shown here is derived from an EMBL/GenBank/DDBJ whole genome shotgun (WGS) entry which is preliminary data.</text>
</comment>
<dbReference type="InterPro" id="IPR012334">
    <property type="entry name" value="Pectin_lyas_fold"/>
</dbReference>
<keyword evidence="1" id="KW-0732">Signal</keyword>
<evidence type="ECO:0000313" key="2">
    <source>
        <dbReference type="EMBL" id="GIF56181.1"/>
    </source>
</evidence>
<dbReference type="PANTHER" id="PTHR11319:SF35">
    <property type="entry name" value="OUTER MEMBRANE PROTEIN PMPC-RELATED"/>
    <property type="match status" value="1"/>
</dbReference>
<sequence>MRVRQFLVATIVLGGVLSGQPASAYPGNLVRCNAAALQAAVAKADNAGGGTLNLTPRCTYRLTAPASDDNGLAIVTTPVRINGNRATITRTSDTAFRFFQVEASGSLTLNGLTLRDGRTENGGAIFVNGGRVTLVDSTVTGNTATAIGGGIYSLGTLKVTGSTLRDNTAVQGGGLNNQGVEATFARSTVTGNRAVTGFAEGFGGGILSAGPLTLDNTRVAGNEATGAGASGGGLWNFDSATVTRGSFLGNVASGAEASGGGLWNGGSANVTGTRFLRNAATGTDARGGAVFSITGTTTLTDVKVVANRATETGGGIFREAGTVTPTRTVVTRNRPDNCGNPSTVPGCA</sequence>
<gene>
    <name evidence="2" type="ORF">Air01nite_22760</name>
</gene>
<reference evidence="2 3" key="1">
    <citation type="submission" date="2021-01" db="EMBL/GenBank/DDBJ databases">
        <title>Whole genome shotgun sequence of Asanoa iriomotensis NBRC 100142.</title>
        <authorList>
            <person name="Komaki H."/>
            <person name="Tamura T."/>
        </authorList>
    </citation>
    <scope>NUCLEOTIDE SEQUENCE [LARGE SCALE GENOMIC DNA]</scope>
    <source>
        <strain evidence="2 3">NBRC 100142</strain>
    </source>
</reference>
<evidence type="ECO:0008006" key="4">
    <source>
        <dbReference type="Google" id="ProtNLM"/>
    </source>
</evidence>
<dbReference type="PANTHER" id="PTHR11319">
    <property type="entry name" value="G PROTEIN-COUPLED RECEPTOR-RELATED"/>
    <property type="match status" value="1"/>
</dbReference>
<protein>
    <recommendedName>
        <fullName evidence="4">Outer membrane repeat protein</fullName>
    </recommendedName>
</protein>
<accession>A0ABQ4C074</accession>
<dbReference type="Gene3D" id="2.160.20.10">
    <property type="entry name" value="Single-stranded right-handed beta-helix, Pectin lyase-like"/>
    <property type="match status" value="1"/>
</dbReference>
<dbReference type="SUPFAM" id="SSF51126">
    <property type="entry name" value="Pectin lyase-like"/>
    <property type="match status" value="1"/>
</dbReference>
<dbReference type="InterPro" id="IPR011050">
    <property type="entry name" value="Pectin_lyase_fold/virulence"/>
</dbReference>
<keyword evidence="3" id="KW-1185">Reference proteome</keyword>
<feature type="signal peptide" evidence="1">
    <location>
        <begin position="1"/>
        <end position="24"/>
    </location>
</feature>
<evidence type="ECO:0000313" key="3">
    <source>
        <dbReference type="Proteomes" id="UP000624325"/>
    </source>
</evidence>
<evidence type="ECO:0000256" key="1">
    <source>
        <dbReference type="SAM" id="SignalP"/>
    </source>
</evidence>
<dbReference type="RefSeq" id="WP_203701982.1">
    <property type="nucleotide sequence ID" value="NZ_BAAALU010000012.1"/>
</dbReference>
<dbReference type="Proteomes" id="UP000624325">
    <property type="component" value="Unassembled WGS sequence"/>
</dbReference>